<comment type="caution">
    <text evidence="3">The sequence shown here is derived from an EMBL/GenBank/DDBJ whole genome shotgun (WGS) entry which is preliminary data.</text>
</comment>
<evidence type="ECO:0000256" key="2">
    <source>
        <dbReference type="HAMAP-Rule" id="MF_00795"/>
    </source>
</evidence>
<gene>
    <name evidence="2" type="primary">cutC</name>
    <name evidence="3" type="ORF">C8J24_2721</name>
</gene>
<name>A0A2T4YM83_9SPHN</name>
<evidence type="ECO:0000313" key="3">
    <source>
        <dbReference type="EMBL" id="PTM44515.1"/>
    </source>
</evidence>
<dbReference type="AlphaFoldDB" id="A0A2T4YM83"/>
<accession>A0A2T4YM83</accession>
<comment type="subcellular location">
    <subcellularLocation>
        <location evidence="2">Cytoplasm</location>
    </subcellularLocation>
</comment>
<dbReference type="GO" id="GO:0005737">
    <property type="term" value="C:cytoplasm"/>
    <property type="evidence" value="ECO:0007669"/>
    <property type="project" value="UniProtKB-SubCell"/>
</dbReference>
<dbReference type="SUPFAM" id="SSF110395">
    <property type="entry name" value="CutC-like"/>
    <property type="match status" value="1"/>
</dbReference>
<keyword evidence="2" id="KW-0963">Cytoplasm</keyword>
<comment type="similarity">
    <text evidence="1 2">Belongs to the CutC family.</text>
</comment>
<dbReference type="InterPro" id="IPR005627">
    <property type="entry name" value="CutC-like"/>
</dbReference>
<evidence type="ECO:0000313" key="4">
    <source>
        <dbReference type="Proteomes" id="UP000240996"/>
    </source>
</evidence>
<dbReference type="HAMAP" id="MF_00795">
    <property type="entry name" value="CutC"/>
    <property type="match status" value="1"/>
</dbReference>
<dbReference type="EMBL" id="PZZN01000003">
    <property type="protein sequence ID" value="PTM44515.1"/>
    <property type="molecule type" value="Genomic_DNA"/>
</dbReference>
<dbReference type="PANTHER" id="PTHR12598">
    <property type="entry name" value="COPPER HOMEOSTASIS PROTEIN CUTC"/>
    <property type="match status" value="1"/>
</dbReference>
<dbReference type="RefSeq" id="WP_107933140.1">
    <property type="nucleotide sequence ID" value="NZ_PZZN01000003.1"/>
</dbReference>
<proteinExistence type="inferred from homology"/>
<dbReference type="InterPro" id="IPR036822">
    <property type="entry name" value="CutC-like_dom_sf"/>
</dbReference>
<dbReference type="Gene3D" id="3.20.20.380">
    <property type="entry name" value="Copper homeostasis (CutC) domain"/>
    <property type="match status" value="1"/>
</dbReference>
<dbReference type="PANTHER" id="PTHR12598:SF0">
    <property type="entry name" value="COPPER HOMEOSTASIS PROTEIN CUTC HOMOLOG"/>
    <property type="match status" value="1"/>
</dbReference>
<reference evidence="3 4" key="1">
    <citation type="submission" date="2018-04" db="EMBL/GenBank/DDBJ databases">
        <title>Genomic Encyclopedia of Type Strains, Phase III (KMG-III): the genomes of soil and plant-associated and newly described type strains.</title>
        <authorList>
            <person name="Whitman W."/>
        </authorList>
    </citation>
    <scope>NUCLEOTIDE SEQUENCE [LARGE SCALE GENOMIC DNA]</scope>
    <source>
        <strain evidence="3 4">NW12</strain>
    </source>
</reference>
<dbReference type="Proteomes" id="UP000240996">
    <property type="component" value="Unassembled WGS sequence"/>
</dbReference>
<dbReference type="GO" id="GO:0005507">
    <property type="term" value="F:copper ion binding"/>
    <property type="evidence" value="ECO:0007669"/>
    <property type="project" value="TreeGrafter"/>
</dbReference>
<organism evidence="3 4">
    <name type="scientific">Sphingomonas aerolata</name>
    <dbReference type="NCBI Taxonomy" id="185951"/>
    <lineage>
        <taxon>Bacteria</taxon>
        <taxon>Pseudomonadati</taxon>
        <taxon>Pseudomonadota</taxon>
        <taxon>Alphaproteobacteria</taxon>
        <taxon>Sphingomonadales</taxon>
        <taxon>Sphingomonadaceae</taxon>
        <taxon>Sphingomonas</taxon>
    </lineage>
</organism>
<dbReference type="Pfam" id="PF03932">
    <property type="entry name" value="CutC"/>
    <property type="match status" value="1"/>
</dbReference>
<sequence>MMRDAMTLEVCVEDLDGIDAAVEGGADRIELCAALAVGGLTPPASLIRAAAQAPLPAHLLVRPREGGFAYTPREIALIADDIVTAAHAGLAGIVIGATLADHRLDAATLAKLIAHARTLGSERGRPLSLTLHRAFDVCSDLGAALDTAIELGFDRVLTSGGTPKAIDGVEAVADLHRQAAGRVIILAGSGVSPQSLPALLRTGITEVHASCRQPIAGGADPVDVRFGFAAPNRTATSTDRIRQLSHMLTQKHTLE</sequence>
<protein>
    <recommendedName>
        <fullName evidence="2">PF03932 family protein CutC</fullName>
    </recommendedName>
</protein>
<keyword evidence="4" id="KW-1185">Reference proteome</keyword>
<comment type="caution">
    <text evidence="2">Once thought to be involved in copper homeostasis, experiments in E.coli have shown this is not the case.</text>
</comment>
<evidence type="ECO:0000256" key="1">
    <source>
        <dbReference type="ARBA" id="ARBA00007768"/>
    </source>
</evidence>